<evidence type="ECO:0000313" key="2">
    <source>
        <dbReference type="EMBL" id="KAL3870842.1"/>
    </source>
</evidence>
<protein>
    <recommendedName>
        <fullName evidence="1">SET domain-containing protein</fullName>
    </recommendedName>
</protein>
<dbReference type="AlphaFoldDB" id="A0ABD3WAA1"/>
<dbReference type="PANTHER" id="PTHR46167">
    <property type="entry name" value="N-LYSINE METHYLTRANSFERASE KMT5A"/>
    <property type="match status" value="1"/>
</dbReference>
<dbReference type="InterPro" id="IPR051760">
    <property type="entry name" value="KMT5A"/>
</dbReference>
<reference evidence="2 3" key="1">
    <citation type="submission" date="2024-11" db="EMBL/GenBank/DDBJ databases">
        <title>Chromosome-level genome assembly of the freshwater bivalve Anodonta woodiana.</title>
        <authorList>
            <person name="Chen X."/>
        </authorList>
    </citation>
    <scope>NUCLEOTIDE SEQUENCE [LARGE SCALE GENOMIC DNA]</scope>
    <source>
        <strain evidence="2">MN2024</strain>
        <tissue evidence="2">Gills</tissue>
    </source>
</reference>
<organism evidence="2 3">
    <name type="scientific">Sinanodonta woodiana</name>
    <name type="common">Chinese pond mussel</name>
    <name type="synonym">Anodonta woodiana</name>
    <dbReference type="NCBI Taxonomy" id="1069815"/>
    <lineage>
        <taxon>Eukaryota</taxon>
        <taxon>Metazoa</taxon>
        <taxon>Spiralia</taxon>
        <taxon>Lophotrochozoa</taxon>
        <taxon>Mollusca</taxon>
        <taxon>Bivalvia</taxon>
        <taxon>Autobranchia</taxon>
        <taxon>Heteroconchia</taxon>
        <taxon>Palaeoheterodonta</taxon>
        <taxon>Unionida</taxon>
        <taxon>Unionoidea</taxon>
        <taxon>Unionidae</taxon>
        <taxon>Unioninae</taxon>
        <taxon>Sinanodonta</taxon>
    </lineage>
</organism>
<name>A0ABD3WAA1_SINWO</name>
<accession>A0ABD3WAA1</accession>
<evidence type="ECO:0000313" key="3">
    <source>
        <dbReference type="Proteomes" id="UP001634394"/>
    </source>
</evidence>
<dbReference type="EMBL" id="JBJQND010000007">
    <property type="protein sequence ID" value="KAL3870842.1"/>
    <property type="molecule type" value="Genomic_DNA"/>
</dbReference>
<sequence>IDATKTVGHICHFINDAPEGSALCNARMKLENFQGYPRLCLYSTRDIVLGEEIRYDYGDQSTNMFWREQLM</sequence>
<dbReference type="CDD" id="cd08161">
    <property type="entry name" value="SET"/>
    <property type="match status" value="1"/>
</dbReference>
<dbReference type="Proteomes" id="UP001634394">
    <property type="component" value="Unassembled WGS sequence"/>
</dbReference>
<keyword evidence="3" id="KW-1185">Reference proteome</keyword>
<feature type="non-terminal residue" evidence="2">
    <location>
        <position position="1"/>
    </location>
</feature>
<dbReference type="InterPro" id="IPR001214">
    <property type="entry name" value="SET_dom"/>
</dbReference>
<comment type="caution">
    <text evidence="2">The sequence shown here is derived from an EMBL/GenBank/DDBJ whole genome shotgun (WGS) entry which is preliminary data.</text>
</comment>
<dbReference type="PROSITE" id="PS50280">
    <property type="entry name" value="SET"/>
    <property type="match status" value="1"/>
</dbReference>
<feature type="domain" description="SET" evidence="1">
    <location>
        <begin position="1"/>
        <end position="58"/>
    </location>
</feature>
<dbReference type="SUPFAM" id="SSF82199">
    <property type="entry name" value="SET domain"/>
    <property type="match status" value="1"/>
</dbReference>
<feature type="non-terminal residue" evidence="2">
    <location>
        <position position="71"/>
    </location>
</feature>
<proteinExistence type="predicted"/>
<dbReference type="Pfam" id="PF00856">
    <property type="entry name" value="SET"/>
    <property type="match status" value="1"/>
</dbReference>
<gene>
    <name evidence="2" type="ORF">ACJMK2_038879</name>
</gene>
<dbReference type="Gene3D" id="2.170.270.10">
    <property type="entry name" value="SET domain"/>
    <property type="match status" value="1"/>
</dbReference>
<evidence type="ECO:0000259" key="1">
    <source>
        <dbReference type="PROSITE" id="PS50280"/>
    </source>
</evidence>
<dbReference type="PANTHER" id="PTHR46167:SF1">
    <property type="entry name" value="N-LYSINE METHYLTRANSFERASE KMT5A"/>
    <property type="match status" value="1"/>
</dbReference>
<dbReference type="InterPro" id="IPR046341">
    <property type="entry name" value="SET_dom_sf"/>
</dbReference>